<evidence type="ECO:0000256" key="1">
    <source>
        <dbReference type="SAM" id="Phobius"/>
    </source>
</evidence>
<feature type="transmembrane region" description="Helical" evidence="1">
    <location>
        <begin position="53"/>
        <end position="75"/>
    </location>
</feature>
<dbReference type="AlphaFoldDB" id="A0A8J6NWZ0"/>
<dbReference type="EMBL" id="JACNJH010000135">
    <property type="protein sequence ID" value="MBC8361518.1"/>
    <property type="molecule type" value="Genomic_DNA"/>
</dbReference>
<sequence>MPLMIFNSEEILYYSVTILAIVAFSSGFTRFFALSFANVKPAGEEAGFDFNPFGNLDIVGTIVFFLGGFGWGRQLDDQKIGFKQQKLGWLIISLIAPFASLTLALSAAYMKQYFWTDRVVEVVLHLCAAVTAYHILPIPPLAGSRLIYLALPGQNQRVWRMYSRIGPYIILALVIAERFSGVPFLTETVAPVMDVVTRFVEYQ</sequence>
<keyword evidence="1" id="KW-0812">Transmembrane</keyword>
<feature type="transmembrane region" description="Helical" evidence="1">
    <location>
        <begin position="122"/>
        <end position="144"/>
    </location>
</feature>
<dbReference type="Proteomes" id="UP000603434">
    <property type="component" value="Unassembled WGS sequence"/>
</dbReference>
<proteinExistence type="predicted"/>
<keyword evidence="1" id="KW-1133">Transmembrane helix</keyword>
<name>A0A8J6NWZ0_9BACT</name>
<organism evidence="2 3">
    <name type="scientific">Candidatus Desulfatibia profunda</name>
    <dbReference type="NCBI Taxonomy" id="2841695"/>
    <lineage>
        <taxon>Bacteria</taxon>
        <taxon>Pseudomonadati</taxon>
        <taxon>Thermodesulfobacteriota</taxon>
        <taxon>Desulfobacteria</taxon>
        <taxon>Desulfobacterales</taxon>
        <taxon>Desulfobacterales incertae sedis</taxon>
        <taxon>Candidatus Desulfatibia</taxon>
    </lineage>
</organism>
<keyword evidence="1" id="KW-0472">Membrane</keyword>
<evidence type="ECO:0008006" key="4">
    <source>
        <dbReference type="Google" id="ProtNLM"/>
    </source>
</evidence>
<feature type="transmembrane region" description="Helical" evidence="1">
    <location>
        <begin position="12"/>
        <end position="33"/>
    </location>
</feature>
<evidence type="ECO:0000313" key="3">
    <source>
        <dbReference type="Proteomes" id="UP000603434"/>
    </source>
</evidence>
<accession>A0A8J6NWZ0</accession>
<gene>
    <name evidence="2" type="ORF">H8E23_08980</name>
</gene>
<feature type="transmembrane region" description="Helical" evidence="1">
    <location>
        <begin position="87"/>
        <end position="110"/>
    </location>
</feature>
<reference evidence="2 3" key="1">
    <citation type="submission" date="2020-08" db="EMBL/GenBank/DDBJ databases">
        <title>Bridging the membrane lipid divide: bacteria of the FCB group superphylum have the potential to synthesize archaeal ether lipids.</title>
        <authorList>
            <person name="Villanueva L."/>
            <person name="Von Meijenfeldt F.A.B."/>
            <person name="Westbye A.B."/>
            <person name="Yadav S."/>
            <person name="Hopmans E.C."/>
            <person name="Dutilh B.E."/>
            <person name="Sinninghe Damste J.S."/>
        </authorList>
    </citation>
    <scope>NUCLEOTIDE SEQUENCE [LARGE SCALE GENOMIC DNA]</scope>
    <source>
        <strain evidence="2">NIOZ-UU30</strain>
    </source>
</reference>
<protein>
    <recommendedName>
        <fullName evidence="4">Site-2 protease family protein</fullName>
    </recommendedName>
</protein>
<comment type="caution">
    <text evidence="2">The sequence shown here is derived from an EMBL/GenBank/DDBJ whole genome shotgun (WGS) entry which is preliminary data.</text>
</comment>
<evidence type="ECO:0000313" key="2">
    <source>
        <dbReference type="EMBL" id="MBC8361518.1"/>
    </source>
</evidence>